<reference evidence="22 24" key="2">
    <citation type="journal article" date="2013" name="Nature">
        <title>Insights into bilaterian evolution from three spiralian genomes.</title>
        <authorList>
            <person name="Simakov O."/>
            <person name="Marletaz F."/>
            <person name="Cho S.J."/>
            <person name="Edsinger-Gonzales E."/>
            <person name="Havlak P."/>
            <person name="Hellsten U."/>
            <person name="Kuo D.H."/>
            <person name="Larsson T."/>
            <person name="Lv J."/>
            <person name="Arendt D."/>
            <person name="Savage R."/>
            <person name="Osoegawa K."/>
            <person name="de Jong P."/>
            <person name="Grimwood J."/>
            <person name="Chapman J.A."/>
            <person name="Shapiro H."/>
            <person name="Aerts A."/>
            <person name="Otillar R.P."/>
            <person name="Terry A.Y."/>
            <person name="Boore J.L."/>
            <person name="Grigoriev I.V."/>
            <person name="Lindberg D.R."/>
            <person name="Seaver E.C."/>
            <person name="Weisblat D.A."/>
            <person name="Putnam N.H."/>
            <person name="Rokhsar D.S."/>
        </authorList>
    </citation>
    <scope>NUCLEOTIDE SEQUENCE</scope>
    <source>
        <strain evidence="22 24">I ESC-2004</strain>
    </source>
</reference>
<dbReference type="PROSITE" id="PS50010">
    <property type="entry name" value="DH_2"/>
    <property type="match status" value="1"/>
</dbReference>
<dbReference type="InterPro" id="IPR000299">
    <property type="entry name" value="FERM_domain"/>
</dbReference>
<dbReference type="AlphaFoldDB" id="R7V6C4"/>
<keyword evidence="24" id="KW-1185">Reference proteome</keyword>
<dbReference type="InterPro" id="IPR011993">
    <property type="entry name" value="PH-like_dom_sf"/>
</dbReference>
<dbReference type="Pfam" id="PF09380">
    <property type="entry name" value="FERM_C"/>
    <property type="match status" value="1"/>
</dbReference>
<evidence type="ECO:0000256" key="14">
    <source>
        <dbReference type="ARBA" id="ARBA00023273"/>
    </source>
</evidence>
<dbReference type="Pfam" id="PF00169">
    <property type="entry name" value="PH"/>
    <property type="match status" value="2"/>
</dbReference>
<evidence type="ECO:0000313" key="24">
    <source>
        <dbReference type="Proteomes" id="UP000014760"/>
    </source>
</evidence>
<dbReference type="Pfam" id="PF08736">
    <property type="entry name" value="FA"/>
    <property type="match status" value="1"/>
</dbReference>
<dbReference type="InterPro" id="IPR019749">
    <property type="entry name" value="Band_41_domain"/>
</dbReference>
<feature type="compositionally biased region" description="Basic and acidic residues" evidence="18">
    <location>
        <begin position="367"/>
        <end position="381"/>
    </location>
</feature>
<evidence type="ECO:0000256" key="8">
    <source>
        <dbReference type="ARBA" id="ARBA00022490"/>
    </source>
</evidence>
<dbReference type="STRING" id="283909.R7V6C4"/>
<keyword evidence="7" id="KW-1003">Cell membrane</keyword>
<feature type="domain" description="PH" evidence="19">
    <location>
        <begin position="639"/>
        <end position="736"/>
    </location>
</feature>
<evidence type="ECO:0000256" key="18">
    <source>
        <dbReference type="SAM" id="MobiDB-lite"/>
    </source>
</evidence>
<dbReference type="InterPro" id="IPR041788">
    <property type="entry name" value="FARP1/FARP2/FRMD7_FERM_C"/>
</dbReference>
<dbReference type="PANTHER" id="PTHR45858:SF5">
    <property type="entry name" value="MOESIN_EZRIN_RADIXIN HOMOLOG 1"/>
    <property type="match status" value="1"/>
</dbReference>
<dbReference type="CDD" id="cd01220">
    <property type="entry name" value="PH1_FARP1-like"/>
    <property type="match status" value="1"/>
</dbReference>
<dbReference type="EnsemblMetazoa" id="CapteT179012">
    <property type="protein sequence ID" value="CapteP179012"/>
    <property type="gene ID" value="CapteG179012"/>
</dbReference>
<feature type="region of interest" description="Disordered" evidence="18">
    <location>
        <begin position="755"/>
        <end position="780"/>
    </location>
</feature>
<dbReference type="OMA" id="PKQNLCF"/>
<evidence type="ECO:0000256" key="2">
    <source>
        <dbReference type="ARBA" id="ARBA00004413"/>
    </source>
</evidence>
<dbReference type="EMBL" id="AMQN01005792">
    <property type="status" value="NOT_ANNOTATED_CDS"/>
    <property type="molecule type" value="Genomic_DNA"/>
</dbReference>
<keyword evidence="6" id="KW-0217">Developmental protein</keyword>
<dbReference type="Gene3D" id="1.20.80.10">
    <property type="match status" value="1"/>
</dbReference>
<dbReference type="InterPro" id="IPR019748">
    <property type="entry name" value="FERM_central"/>
</dbReference>
<feature type="region of interest" description="Disordered" evidence="18">
    <location>
        <begin position="355"/>
        <end position="415"/>
    </location>
</feature>
<evidence type="ECO:0000256" key="11">
    <source>
        <dbReference type="ARBA" id="ARBA00022737"/>
    </source>
</evidence>
<evidence type="ECO:0000256" key="15">
    <source>
        <dbReference type="ARBA" id="ARBA00034102"/>
    </source>
</evidence>
<keyword evidence="14" id="KW-0966">Cell projection</keyword>
<dbReference type="Gene3D" id="2.30.29.30">
    <property type="entry name" value="Pleckstrin-homology domain (PH domain)/Phosphotyrosine-binding domain (PTB)"/>
    <property type="match status" value="3"/>
</dbReference>
<evidence type="ECO:0000259" key="20">
    <source>
        <dbReference type="PROSITE" id="PS50010"/>
    </source>
</evidence>
<dbReference type="InterPro" id="IPR035963">
    <property type="entry name" value="FERM_2"/>
</dbReference>
<dbReference type="PROSITE" id="PS50003">
    <property type="entry name" value="PH_DOMAIN"/>
    <property type="match status" value="2"/>
</dbReference>
<dbReference type="GO" id="GO:0005085">
    <property type="term" value="F:guanyl-nucleotide exchange factor activity"/>
    <property type="evidence" value="ECO:0007669"/>
    <property type="project" value="UniProtKB-KW"/>
</dbReference>
<dbReference type="InterPro" id="IPR035899">
    <property type="entry name" value="DBL_dom_sf"/>
</dbReference>
<organism evidence="22">
    <name type="scientific">Capitella teleta</name>
    <name type="common">Polychaete worm</name>
    <dbReference type="NCBI Taxonomy" id="283909"/>
    <lineage>
        <taxon>Eukaryota</taxon>
        <taxon>Metazoa</taxon>
        <taxon>Spiralia</taxon>
        <taxon>Lophotrochozoa</taxon>
        <taxon>Annelida</taxon>
        <taxon>Polychaeta</taxon>
        <taxon>Sedentaria</taxon>
        <taxon>Scolecida</taxon>
        <taxon>Capitellidae</taxon>
        <taxon>Capitella</taxon>
    </lineage>
</organism>
<accession>R7V6C4</accession>
<dbReference type="CDD" id="cd14473">
    <property type="entry name" value="FERM_B-lobe"/>
    <property type="match status" value="1"/>
</dbReference>
<dbReference type="FunFam" id="2.30.29.30:FF:000002">
    <property type="entry name" value="Band 4.1-like protein 5 isoform 1"/>
    <property type="match status" value="1"/>
</dbReference>
<dbReference type="InterPro" id="IPR014352">
    <property type="entry name" value="FERM/acyl-CoA-bd_prot_sf"/>
</dbReference>
<dbReference type="CDD" id="cd13193">
    <property type="entry name" value="FERM_C_FARP1-like"/>
    <property type="match status" value="1"/>
</dbReference>
<evidence type="ECO:0000256" key="17">
    <source>
        <dbReference type="ARBA" id="ARBA00042170"/>
    </source>
</evidence>
<dbReference type="HOGENOM" id="CLU_012301_0_0_1"/>
<evidence type="ECO:0000256" key="16">
    <source>
        <dbReference type="ARBA" id="ARBA00040395"/>
    </source>
</evidence>
<dbReference type="FunFam" id="2.30.29.30:FF:000046">
    <property type="entry name" value="FERM, RhoGEF and pleckstrin domain-containing protein 1"/>
    <property type="match status" value="1"/>
</dbReference>
<dbReference type="Gene3D" id="1.20.900.10">
    <property type="entry name" value="Dbl homology (DH) domain"/>
    <property type="match status" value="1"/>
</dbReference>
<reference evidence="23" key="3">
    <citation type="submission" date="2015-06" db="UniProtKB">
        <authorList>
            <consortium name="EnsemblMetazoa"/>
        </authorList>
    </citation>
    <scope>IDENTIFICATION</scope>
</reference>
<evidence type="ECO:0000256" key="1">
    <source>
        <dbReference type="ARBA" id="ARBA00004279"/>
    </source>
</evidence>
<evidence type="ECO:0000256" key="12">
    <source>
        <dbReference type="ARBA" id="ARBA00023018"/>
    </source>
</evidence>
<comment type="subcellular location">
    <subcellularLocation>
        <location evidence="2">Cell membrane</location>
        <topology evidence="2">Peripheral membrane protein</topology>
        <orientation evidence="2">Cytoplasmic side</orientation>
    </subcellularLocation>
    <subcellularLocation>
        <location evidence="1">Cell projection</location>
        <location evidence="1">Dendrite</location>
    </subcellularLocation>
    <subcellularLocation>
        <location evidence="5">Cell projection</location>
        <location evidence="5">Dendritic spine</location>
    </subcellularLocation>
    <subcellularLocation>
        <location evidence="3">Cell projection</location>
        <location evidence="3">Filopodium</location>
    </subcellularLocation>
    <subcellularLocation>
        <location evidence="4">Cytoplasm</location>
        <location evidence="4">Cytosol</location>
    </subcellularLocation>
    <subcellularLocation>
        <location evidence="15">Synapse</location>
        <location evidence="15">Synaptosome</location>
    </subcellularLocation>
</comment>
<dbReference type="InterPro" id="IPR000219">
    <property type="entry name" value="DH_dom"/>
</dbReference>
<feature type="domain" description="FERM" evidence="21">
    <location>
        <begin position="1"/>
        <end position="218"/>
    </location>
</feature>
<evidence type="ECO:0000313" key="22">
    <source>
        <dbReference type="EMBL" id="ELU11305.1"/>
    </source>
</evidence>
<keyword evidence="10" id="KW-0344">Guanine-nucleotide releasing factor</keyword>
<feature type="compositionally biased region" description="Polar residues" evidence="18">
    <location>
        <begin position="768"/>
        <end position="780"/>
    </location>
</feature>
<dbReference type="SMART" id="SM01196">
    <property type="entry name" value="FERM_C"/>
    <property type="match status" value="1"/>
</dbReference>
<evidence type="ECO:0000313" key="23">
    <source>
        <dbReference type="EnsemblMetazoa" id="CapteP179012"/>
    </source>
</evidence>
<dbReference type="GO" id="GO:0030175">
    <property type="term" value="C:filopodium"/>
    <property type="evidence" value="ECO:0007669"/>
    <property type="project" value="UniProtKB-SubCell"/>
</dbReference>
<sequence>MSVHDLHFLFLVKFYTPDPGLLEEEYTRYLFALQVKRDLATGAMPCQEHTAVLLASYIAQAEIGDFLEDEYIDHAYLSQLRLLPNQTEDLDIKIREHHREHIGQTPAEADFNLLDTARKVELYGIRLHPAKDHEGVALHLAVAHMGVLVFQSYTKINTFSWAKVRKLSFKRKKFLIKLHPEGYGYYKDTVEFYFDSRNESKNFWKKCIEHHAFFRCHSVKKLPRNKTRVVSRGSSFRYSGRTQKQLVEYVRENFVKRPHFESAHREEHADVVEALRAEASANPYRIPRKASEDFPGPPDFDVSSEESDSDVFRPGLGDFDDAGSILASHAESQPYSPDSHYGNGAVVQHMVIREDDESLPPPPPPIYDDRSPTDERDHREATMMSKSSASQASATLTSNASVTSSTEEEGRRKRHPADKAYYIAKELLMTERTYKKDLEVIVAWFRDMVGQTDCMPEHLGDLLFSSVDPIYDAHSLFLQEVEQRLALWEGKSNAHLNGEYKRIGDIMLSSTPVLQLYHIYLQQHEEILSEIEVDTLRNKGFEAALHDFEAQKVCYLPFNTFLLKPAQRLLHYKLILERLLNHYGAAHADYRDCQIALSKILDVIEPFKERMVHLENLQKLLELQRDLVGIDNLVQPQRRFIREGCLQKLSRKGYQQRMFFLFSDMLVYSSRTATPSLQFKVHGQLPLRGMVIDESDPKMAVPNGFTVYGGNRCLLVSATSPEERSKWMEDLTAAVQLARQLPDDGQPKVLYPSLKSNSSSECLDESCETPQSPSSPDRQIQHRANTTMHVCWHRNTSVSMRDHAVAVENQLSGYLLRKFKNSNGWQKLWVVFTNFCLFFYKTFQDDYPLASLPLLGYAVSAPAESDGIQKDYVFKLQFKNHVYFFRAESEYTFERWIEVVKSATSAARRTRMFSRLESSSTGGP</sequence>
<dbReference type="InterPro" id="IPR018980">
    <property type="entry name" value="FERM_PH-like_C"/>
</dbReference>
<dbReference type="GO" id="GO:0005829">
    <property type="term" value="C:cytosol"/>
    <property type="evidence" value="ECO:0007669"/>
    <property type="project" value="UniProtKB-SubCell"/>
</dbReference>
<evidence type="ECO:0000256" key="3">
    <source>
        <dbReference type="ARBA" id="ARBA00004486"/>
    </source>
</evidence>
<feature type="region of interest" description="Disordered" evidence="18">
    <location>
        <begin position="283"/>
        <end position="318"/>
    </location>
</feature>
<keyword evidence="8" id="KW-0963">Cytoplasm</keyword>
<evidence type="ECO:0000256" key="5">
    <source>
        <dbReference type="ARBA" id="ARBA00004552"/>
    </source>
</evidence>
<dbReference type="SMART" id="SM00295">
    <property type="entry name" value="B41"/>
    <property type="match status" value="1"/>
</dbReference>
<dbReference type="CDD" id="cd00160">
    <property type="entry name" value="RhoGEF"/>
    <property type="match status" value="1"/>
</dbReference>
<dbReference type="SUPFAM" id="SSF47031">
    <property type="entry name" value="Second domain of FERM"/>
    <property type="match status" value="1"/>
</dbReference>
<dbReference type="SUPFAM" id="SSF50729">
    <property type="entry name" value="PH domain-like"/>
    <property type="match status" value="3"/>
</dbReference>
<proteinExistence type="predicted"/>
<feature type="domain" description="DH" evidence="20">
    <location>
        <begin position="419"/>
        <end position="610"/>
    </location>
</feature>
<evidence type="ECO:0000256" key="9">
    <source>
        <dbReference type="ARBA" id="ARBA00022599"/>
    </source>
</evidence>
<dbReference type="SMART" id="SM00325">
    <property type="entry name" value="RhoGEF"/>
    <property type="match status" value="1"/>
</dbReference>
<reference evidence="24" key="1">
    <citation type="submission" date="2012-12" db="EMBL/GenBank/DDBJ databases">
        <authorList>
            <person name="Hellsten U."/>
            <person name="Grimwood J."/>
            <person name="Chapman J.A."/>
            <person name="Shapiro H."/>
            <person name="Aerts A."/>
            <person name="Otillar R.P."/>
            <person name="Terry A.Y."/>
            <person name="Boore J.L."/>
            <person name="Simakov O."/>
            <person name="Marletaz F."/>
            <person name="Cho S.-J."/>
            <person name="Edsinger-Gonzales E."/>
            <person name="Havlak P."/>
            <person name="Kuo D.-H."/>
            <person name="Larsson T."/>
            <person name="Lv J."/>
            <person name="Arendt D."/>
            <person name="Savage R."/>
            <person name="Osoegawa K."/>
            <person name="de Jong P."/>
            <person name="Lindberg D.R."/>
            <person name="Seaver E.C."/>
            <person name="Weisblat D.A."/>
            <person name="Putnam N.H."/>
            <person name="Grigoriev I.V."/>
            <person name="Rokhsar D.S."/>
        </authorList>
    </citation>
    <scope>NUCLEOTIDE SEQUENCE</scope>
    <source>
        <strain evidence="24">I ESC-2004</strain>
    </source>
</reference>
<evidence type="ECO:0000256" key="7">
    <source>
        <dbReference type="ARBA" id="ARBA00022475"/>
    </source>
</evidence>
<dbReference type="SMART" id="SM01195">
    <property type="entry name" value="FA"/>
    <property type="match status" value="1"/>
</dbReference>
<dbReference type="GO" id="GO:0043197">
    <property type="term" value="C:dendritic spine"/>
    <property type="evidence" value="ECO:0007669"/>
    <property type="project" value="UniProtKB-SubCell"/>
</dbReference>
<dbReference type="GO" id="GO:0005886">
    <property type="term" value="C:plasma membrane"/>
    <property type="evidence" value="ECO:0007669"/>
    <property type="project" value="UniProtKB-SubCell"/>
</dbReference>
<dbReference type="InterPro" id="IPR001849">
    <property type="entry name" value="PH_domain"/>
</dbReference>
<dbReference type="InterPro" id="IPR051835">
    <property type="entry name" value="RAC1-GEF"/>
</dbReference>
<dbReference type="SUPFAM" id="SSF48065">
    <property type="entry name" value="DBL homology domain (DH-domain)"/>
    <property type="match status" value="1"/>
</dbReference>
<evidence type="ECO:0000256" key="13">
    <source>
        <dbReference type="ARBA" id="ARBA00023136"/>
    </source>
</evidence>
<keyword evidence="9" id="KW-0771">Synaptosome</keyword>
<dbReference type="OrthoDB" id="9990815at2759"/>
<dbReference type="FunFam" id="1.20.900.10:FF:000021">
    <property type="entry name" value="FERM, RhoGEF and pleckstrin domain-containing protein 1"/>
    <property type="match status" value="1"/>
</dbReference>
<evidence type="ECO:0000259" key="19">
    <source>
        <dbReference type="PROSITE" id="PS50003"/>
    </source>
</evidence>
<feature type="domain" description="PH" evidence="19">
    <location>
        <begin position="808"/>
        <end position="905"/>
    </location>
</feature>
<feature type="compositionally biased region" description="Low complexity" evidence="18">
    <location>
        <begin position="382"/>
        <end position="401"/>
    </location>
</feature>
<dbReference type="Pfam" id="PF00373">
    <property type="entry name" value="FERM_M"/>
    <property type="match status" value="1"/>
</dbReference>
<protein>
    <recommendedName>
        <fullName evidence="16">FERM, ARHGEF and pleckstrin domain-containing protein 1</fullName>
    </recommendedName>
    <alternativeName>
        <fullName evidence="17">FERM, RhoGEF and pleckstrin domain-containing protein 1</fullName>
    </alternativeName>
</protein>
<dbReference type="Proteomes" id="UP000014760">
    <property type="component" value="Unassembled WGS sequence"/>
</dbReference>
<gene>
    <name evidence="22" type="ORF">CAPTEDRAFT_179012</name>
</gene>
<name>R7V6C4_CAPTE</name>
<evidence type="ECO:0000256" key="6">
    <source>
        <dbReference type="ARBA" id="ARBA00022473"/>
    </source>
</evidence>
<evidence type="ECO:0000259" key="21">
    <source>
        <dbReference type="PROSITE" id="PS50057"/>
    </source>
</evidence>
<dbReference type="FunFam" id="1.20.80.10:FF:000005">
    <property type="entry name" value="FERM, RhoGEF and pleckstrin domain-containing protein 1"/>
    <property type="match status" value="1"/>
</dbReference>
<evidence type="ECO:0000256" key="10">
    <source>
        <dbReference type="ARBA" id="ARBA00022658"/>
    </source>
</evidence>
<dbReference type="Pfam" id="PF00621">
    <property type="entry name" value="RhoGEF"/>
    <property type="match status" value="1"/>
</dbReference>
<keyword evidence="11" id="KW-0677">Repeat</keyword>
<keyword evidence="12" id="KW-0770">Synapse</keyword>
<dbReference type="PANTHER" id="PTHR45858">
    <property type="entry name" value="FERM DOMAIN CONTAINING PROTEIN"/>
    <property type="match status" value="1"/>
</dbReference>
<dbReference type="EMBL" id="KB296812">
    <property type="protein sequence ID" value="ELU11305.1"/>
    <property type="molecule type" value="Genomic_DNA"/>
</dbReference>
<dbReference type="PRINTS" id="PR00935">
    <property type="entry name" value="BAND41"/>
</dbReference>
<dbReference type="InterPro" id="IPR014847">
    <property type="entry name" value="FA"/>
</dbReference>
<keyword evidence="13" id="KW-0472">Membrane</keyword>
<dbReference type="SMART" id="SM00233">
    <property type="entry name" value="PH"/>
    <property type="match status" value="2"/>
</dbReference>
<evidence type="ECO:0000256" key="4">
    <source>
        <dbReference type="ARBA" id="ARBA00004514"/>
    </source>
</evidence>
<dbReference type="PROSITE" id="PS50057">
    <property type="entry name" value="FERM_3"/>
    <property type="match status" value="1"/>
</dbReference>
<dbReference type="CDD" id="cd13235">
    <property type="entry name" value="PH2_FARP1-like"/>
    <property type="match status" value="1"/>
</dbReference>